<dbReference type="EMBL" id="QHHQ01000007">
    <property type="protein sequence ID" value="RAH98199.1"/>
    <property type="molecule type" value="Genomic_DNA"/>
</dbReference>
<dbReference type="InterPro" id="IPR013216">
    <property type="entry name" value="Methyltransf_11"/>
</dbReference>
<dbReference type="InterPro" id="IPR029063">
    <property type="entry name" value="SAM-dependent_MTases_sf"/>
</dbReference>
<reference evidence="4 5" key="1">
    <citation type="submission" date="2018-05" db="EMBL/GenBank/DDBJ databases">
        <title>Acuticoccus sediminis sp. nov., isolated from deep-sea sediment of Indian Ocean.</title>
        <authorList>
            <person name="Liu X."/>
            <person name="Lai Q."/>
            <person name="Du Y."/>
            <person name="Sun F."/>
            <person name="Zhang X."/>
            <person name="Wang S."/>
            <person name="Shao Z."/>
        </authorList>
    </citation>
    <scope>NUCLEOTIDE SEQUENCE [LARGE SCALE GENOMIC DNA]</scope>
    <source>
        <strain evidence="4 5">PTG4-2</strain>
    </source>
</reference>
<comment type="caution">
    <text evidence="4">The sequence shown here is derived from an EMBL/GenBank/DDBJ whole genome shotgun (WGS) entry which is preliminary data.</text>
</comment>
<keyword evidence="5" id="KW-1185">Reference proteome</keyword>
<dbReference type="PANTHER" id="PTHR13090">
    <property type="entry name" value="ARGININE-HYDROXYLASE NDUFAF5, MITOCHONDRIAL"/>
    <property type="match status" value="1"/>
</dbReference>
<dbReference type="InterPro" id="IPR050602">
    <property type="entry name" value="Malonyl-ACP_OMT"/>
</dbReference>
<proteinExistence type="predicted"/>
<dbReference type="GO" id="GO:0032259">
    <property type="term" value="P:methylation"/>
    <property type="evidence" value="ECO:0007669"/>
    <property type="project" value="UniProtKB-KW"/>
</dbReference>
<dbReference type="SUPFAM" id="SSF53335">
    <property type="entry name" value="S-adenosyl-L-methionine-dependent methyltransferases"/>
    <property type="match status" value="1"/>
</dbReference>
<dbReference type="RefSeq" id="WP_146620095.1">
    <property type="nucleotide sequence ID" value="NZ_QHHQ01000007.1"/>
</dbReference>
<evidence type="ECO:0000256" key="1">
    <source>
        <dbReference type="ARBA" id="ARBA00022603"/>
    </source>
</evidence>
<evidence type="ECO:0000313" key="5">
    <source>
        <dbReference type="Proteomes" id="UP000249590"/>
    </source>
</evidence>
<keyword evidence="2 4" id="KW-0808">Transferase</keyword>
<protein>
    <submittedName>
        <fullName evidence="4">SAM-dependent methyltransferase</fullName>
    </submittedName>
</protein>
<dbReference type="Pfam" id="PF08241">
    <property type="entry name" value="Methyltransf_11"/>
    <property type="match status" value="1"/>
</dbReference>
<dbReference type="GO" id="GO:0008757">
    <property type="term" value="F:S-adenosylmethionine-dependent methyltransferase activity"/>
    <property type="evidence" value="ECO:0007669"/>
    <property type="project" value="InterPro"/>
</dbReference>
<evidence type="ECO:0000313" key="4">
    <source>
        <dbReference type="EMBL" id="RAH98199.1"/>
    </source>
</evidence>
<dbReference type="AlphaFoldDB" id="A0A8B2NNG4"/>
<gene>
    <name evidence="4" type="ORF">DLJ53_26130</name>
</gene>
<keyword evidence="1 4" id="KW-0489">Methyltransferase</keyword>
<name>A0A8B2NNG4_9HYPH</name>
<evidence type="ECO:0000259" key="3">
    <source>
        <dbReference type="Pfam" id="PF08241"/>
    </source>
</evidence>
<dbReference type="OrthoDB" id="9793723at2"/>
<feature type="domain" description="Methyltransferase type 11" evidence="3">
    <location>
        <begin position="55"/>
        <end position="132"/>
    </location>
</feature>
<sequence length="281" mass="30275">MKGRAAQYMSAMMFDRTRIRSRSRIGEADVVHVRLAEEIVDRLALVSRTFERALVVGPGTAALRQVWAQLGVPAVHVSPVAAERPDVVADIAQPFLRRFDLAISINELHVANDPVTALGEMRGTLKPDGLFLGAAASSGTLTELTESLLHADAALSGGAAMRVAPFADVRKWGDGLARAGFALPVVDEVRVSVTYGALASLMRDLDAVGLKGVLASRSPAPRRLFVEAEEYYRAHHADERGRLKATFVFAFLSGWAPDPGQQKPARRGSATVRLEDALKSL</sequence>
<accession>A0A8B2NNG4</accession>
<dbReference type="Proteomes" id="UP000249590">
    <property type="component" value="Unassembled WGS sequence"/>
</dbReference>
<evidence type="ECO:0000256" key="2">
    <source>
        <dbReference type="ARBA" id="ARBA00022679"/>
    </source>
</evidence>
<organism evidence="4 5">
    <name type="scientific">Acuticoccus sediminis</name>
    <dbReference type="NCBI Taxonomy" id="2184697"/>
    <lineage>
        <taxon>Bacteria</taxon>
        <taxon>Pseudomonadati</taxon>
        <taxon>Pseudomonadota</taxon>
        <taxon>Alphaproteobacteria</taxon>
        <taxon>Hyphomicrobiales</taxon>
        <taxon>Amorphaceae</taxon>
        <taxon>Acuticoccus</taxon>
    </lineage>
</organism>
<dbReference type="Gene3D" id="3.40.50.150">
    <property type="entry name" value="Vaccinia Virus protein VP39"/>
    <property type="match status" value="1"/>
</dbReference>
<dbReference type="PANTHER" id="PTHR13090:SF1">
    <property type="entry name" value="ARGININE-HYDROXYLASE NDUFAF5, MITOCHONDRIAL"/>
    <property type="match status" value="1"/>
</dbReference>